<reference evidence="1 2" key="1">
    <citation type="submission" date="2018-10" db="EMBL/GenBank/DDBJ databases">
        <title>Fifty Aureobasidium pullulans genomes reveal a recombining polyextremotolerant generalist.</title>
        <authorList>
            <person name="Gostincar C."/>
            <person name="Turk M."/>
            <person name="Zajc J."/>
            <person name="Gunde-Cimerman N."/>
        </authorList>
    </citation>
    <scope>NUCLEOTIDE SEQUENCE [LARGE SCALE GENOMIC DNA]</scope>
    <source>
        <strain evidence="1 2">EXF-3380</strain>
    </source>
</reference>
<evidence type="ECO:0000313" key="2">
    <source>
        <dbReference type="Proteomes" id="UP000304947"/>
    </source>
</evidence>
<evidence type="ECO:0000313" key="1">
    <source>
        <dbReference type="EMBL" id="TIA68556.1"/>
    </source>
</evidence>
<name>A0A4T0E4N1_AURPU</name>
<dbReference type="Proteomes" id="UP000304947">
    <property type="component" value="Unassembled WGS sequence"/>
</dbReference>
<proteinExistence type="predicted"/>
<organism evidence="1 2">
    <name type="scientific">Aureobasidium pullulans</name>
    <name type="common">Black yeast</name>
    <name type="synonym">Pullularia pullulans</name>
    <dbReference type="NCBI Taxonomy" id="5580"/>
    <lineage>
        <taxon>Eukaryota</taxon>
        <taxon>Fungi</taxon>
        <taxon>Dikarya</taxon>
        <taxon>Ascomycota</taxon>
        <taxon>Pezizomycotina</taxon>
        <taxon>Dothideomycetes</taxon>
        <taxon>Dothideomycetidae</taxon>
        <taxon>Dothideales</taxon>
        <taxon>Saccotheciaceae</taxon>
        <taxon>Aureobasidium</taxon>
    </lineage>
</organism>
<protein>
    <submittedName>
        <fullName evidence="1">Uncharacterized protein</fullName>
    </submittedName>
</protein>
<sequence>MLALLTMSTDLIGSLESASSILMVFWCRQLPITHRVLLEAGFGTTGRTEMLGLKDRLFPTVC</sequence>
<gene>
    <name evidence="1" type="ORF">D6C83_01574</name>
</gene>
<dbReference type="AlphaFoldDB" id="A0A4T0E4N1"/>
<comment type="caution">
    <text evidence="1">The sequence shown here is derived from an EMBL/GenBank/DDBJ whole genome shotgun (WGS) entry which is preliminary data.</text>
</comment>
<dbReference type="EMBL" id="QZBU01000291">
    <property type="protein sequence ID" value="TIA68556.1"/>
    <property type="molecule type" value="Genomic_DNA"/>
</dbReference>
<accession>A0A4T0E4N1</accession>